<dbReference type="RefSeq" id="WP_264495803.1">
    <property type="nucleotide sequence ID" value="NZ_CP109947.1"/>
</dbReference>
<dbReference type="Proteomes" id="UP001379444">
    <property type="component" value="Chromosome"/>
</dbReference>
<sequence>MSQPIDYLFQRGNTPLFITMPHVGTAIPDDIAQTMTPEALTVPDTDWHIEKLYAFATALGASVLQANWSRYVVDLNRPPDDASLYPGQATTSLCPVTRFDGGAIYRAGCEPDAQQIAYRRRRYWQPWHDKVQQTLNELRQQFPVVVLWDAHSIRSVLPQFFEGKLPDFNIGTNDGVSCSPDLQARIATVARKSTSLTSVENGRYRGGYITRHYAAPAQGVHALQMELAQSAYMDENPPWEWRAEQAQALQGILEEMLQNALAFTR</sequence>
<dbReference type="GO" id="GO:0050129">
    <property type="term" value="F:N-formylglutamate deformylase activity"/>
    <property type="evidence" value="ECO:0007669"/>
    <property type="project" value="UniProtKB-EC"/>
</dbReference>
<organism evidence="1 2">
    <name type="scientific">Pectobacterium cacticida</name>
    <dbReference type="NCBI Taxonomy" id="69221"/>
    <lineage>
        <taxon>Bacteria</taxon>
        <taxon>Pseudomonadati</taxon>
        <taxon>Pseudomonadota</taxon>
        <taxon>Gammaproteobacteria</taxon>
        <taxon>Enterobacterales</taxon>
        <taxon>Pectobacteriaceae</taxon>
        <taxon>Pectobacterium</taxon>
    </lineage>
</organism>
<keyword evidence="1" id="KW-0378">Hydrolase</keyword>
<dbReference type="NCBIfam" id="TIGR02017">
    <property type="entry name" value="hutG_amidohyd"/>
    <property type="match status" value="1"/>
</dbReference>
<dbReference type="Gene3D" id="3.40.630.40">
    <property type="entry name" value="Zn-dependent exopeptidases"/>
    <property type="match status" value="1"/>
</dbReference>
<dbReference type="EMBL" id="CP125967">
    <property type="protein sequence ID" value="WWO36893.1"/>
    <property type="molecule type" value="Genomic_DNA"/>
</dbReference>
<evidence type="ECO:0000313" key="1">
    <source>
        <dbReference type="EMBL" id="WWO36893.1"/>
    </source>
</evidence>
<dbReference type="SUPFAM" id="SSF53187">
    <property type="entry name" value="Zn-dependent exopeptidases"/>
    <property type="match status" value="1"/>
</dbReference>
<dbReference type="InterPro" id="IPR007709">
    <property type="entry name" value="N-FG_amidohydro"/>
</dbReference>
<dbReference type="InterPro" id="IPR010247">
    <property type="entry name" value="HutG_amidohyd"/>
</dbReference>
<dbReference type="EC" id="3.5.1.68" evidence="1"/>
<dbReference type="Pfam" id="PF05013">
    <property type="entry name" value="FGase"/>
    <property type="match status" value="1"/>
</dbReference>
<keyword evidence="2" id="KW-1185">Reference proteome</keyword>
<evidence type="ECO:0000313" key="2">
    <source>
        <dbReference type="Proteomes" id="UP001379444"/>
    </source>
</evidence>
<reference evidence="1 2" key="1">
    <citation type="journal article" date="2024" name="Front. Plant Sci.">
        <title>Comprehensive phenomic and genomic studies of the species, Pectobacterium cacticida and proposal for reclassification as Alcorniella cacticida comb. nov.</title>
        <authorList>
            <person name="Jonca J."/>
            <person name="Pirhonen M."/>
            <person name="Waleron M.M."/>
            <person name="Gawor J."/>
            <person name="Mrozik A."/>
            <person name="Smoktunowicz M."/>
            <person name="Waleron K."/>
            <person name="Waleron M."/>
        </authorList>
    </citation>
    <scope>NUCLEOTIDE SEQUENCE [LARGE SCALE GENOMIC DNA]</scope>
    <source>
        <strain evidence="1 2">DPMP6</strain>
    </source>
</reference>
<protein>
    <submittedName>
        <fullName evidence="1">N-formylglutamate deformylase</fullName>
        <ecNumber evidence="1">3.5.1.68</ecNumber>
    </submittedName>
</protein>
<name>A0ABZ2G4V9_9GAMM</name>
<accession>A0ABZ2G4V9</accession>
<gene>
    <name evidence="1" type="primary">hutG</name>
    <name evidence="1" type="ORF">QNA12_09810</name>
</gene>
<proteinExistence type="predicted"/>